<dbReference type="SUPFAM" id="SSF53067">
    <property type="entry name" value="Actin-like ATPase domain"/>
    <property type="match status" value="1"/>
</dbReference>
<dbReference type="InterPro" id="IPR057363">
    <property type="entry name" value="Volactin"/>
</dbReference>
<protein>
    <submittedName>
        <fullName evidence="2">Magnetosome protein Mad28</fullName>
    </submittedName>
</protein>
<reference evidence="2 3" key="1">
    <citation type="submission" date="2015-11" db="EMBL/GenBank/DDBJ databases">
        <authorList>
            <person name="Lin W."/>
        </authorList>
    </citation>
    <scope>NUCLEOTIDE SEQUENCE [LARGE SCALE GENOMIC DNA]</scope>
    <source>
        <strain evidence="2 3">HCH-1</strain>
    </source>
</reference>
<evidence type="ECO:0000313" key="2">
    <source>
        <dbReference type="EMBL" id="KWT95131.1"/>
    </source>
</evidence>
<gene>
    <name evidence="2" type="primary">mad28</name>
    <name evidence="2" type="ORF">ASN18_0059</name>
</gene>
<keyword evidence="3" id="KW-1185">Reference proteome</keyword>
<organism evidence="2 3">
    <name type="scientific">Candidatus Magnetominusculus xianensis</name>
    <dbReference type="NCBI Taxonomy" id="1748249"/>
    <lineage>
        <taxon>Bacteria</taxon>
        <taxon>Pseudomonadati</taxon>
        <taxon>Nitrospirota</taxon>
        <taxon>Nitrospiria</taxon>
        <taxon>Nitrospirales</taxon>
        <taxon>Nitrospiraceae</taxon>
        <taxon>Candidatus Magnetominusculus</taxon>
    </lineage>
</organism>
<name>A0ABR5SL18_9BACT</name>
<feature type="compositionally biased region" description="Basic and acidic residues" evidence="1">
    <location>
        <begin position="1"/>
        <end position="20"/>
    </location>
</feature>
<dbReference type="RefSeq" id="WP_236861395.1">
    <property type="nucleotide sequence ID" value="NZ_LNQR01000001.1"/>
</dbReference>
<proteinExistence type="predicted"/>
<evidence type="ECO:0000313" key="3">
    <source>
        <dbReference type="Proteomes" id="UP000060487"/>
    </source>
</evidence>
<accession>A0ABR5SL18</accession>
<dbReference type="InterPro" id="IPR043129">
    <property type="entry name" value="ATPase_NBD"/>
</dbReference>
<comment type="caution">
    <text evidence="2">The sequence shown here is derived from an EMBL/GenBank/DDBJ whole genome shotgun (WGS) entry which is preliminary data.</text>
</comment>
<sequence>MAEASDYQKEIEKLKQRLTEIETPPAPPADVVAAPAQSRPPDTIRFELPRVESSPAPPSVSDQQIESAVRAAQKPTVTHEMGVGGEPESPWGPVGLDVGTSNIVMAQNKGNKIQMVKQLNAFFTIPQSKFTKQILTQNNVMFFEHNKRYYIIGYSAEGFANMFNSNTRKSMEKGLLSPREDEAVIVIQSIINTLIQKPKKFGEIICFSIPGQPIEKEVIITGHESIIKMYLETLGYTPVSINEGLAVVMSELADENFTGIGISMGGGMCNVCLSYLSVPVITYSIQKGGDYIDEMSSLEVGEPATKIKVIKEESLDLSVLPKNKLELTMHLYYNDLINHLVRSIQDVITSSDHIPKIIEPIPIVLSGGTSMPKGCKEKFEKALNAIRLPIEISSIRVAREPLNATAKGALVMAMAESR</sequence>
<dbReference type="Pfam" id="PF25216">
    <property type="entry name" value="Volactin"/>
    <property type="match status" value="1"/>
</dbReference>
<dbReference type="Gene3D" id="3.30.420.40">
    <property type="match status" value="1"/>
</dbReference>
<dbReference type="Proteomes" id="UP000060487">
    <property type="component" value="Unassembled WGS sequence"/>
</dbReference>
<evidence type="ECO:0000256" key="1">
    <source>
        <dbReference type="SAM" id="MobiDB-lite"/>
    </source>
</evidence>
<feature type="region of interest" description="Disordered" evidence="1">
    <location>
        <begin position="1"/>
        <end position="44"/>
    </location>
</feature>
<dbReference type="EMBL" id="LNQR01000001">
    <property type="protein sequence ID" value="KWT95131.1"/>
    <property type="molecule type" value="Genomic_DNA"/>
</dbReference>